<keyword evidence="2" id="KW-1185">Reference proteome</keyword>
<feature type="transmembrane region" description="Helical" evidence="1">
    <location>
        <begin position="52"/>
        <end position="74"/>
    </location>
</feature>
<evidence type="ECO:0000313" key="3">
    <source>
        <dbReference type="WBParaSite" id="GPLIN_001417100"/>
    </source>
</evidence>
<keyword evidence="1" id="KW-0812">Transmembrane</keyword>
<accession>A0A183CMR5</accession>
<keyword evidence="1" id="KW-1133">Transmembrane helix</keyword>
<dbReference type="AlphaFoldDB" id="A0A183CMR5"/>
<evidence type="ECO:0000313" key="2">
    <source>
        <dbReference type="Proteomes" id="UP000050741"/>
    </source>
</evidence>
<dbReference type="Proteomes" id="UP000050741">
    <property type="component" value="Unassembled WGS sequence"/>
</dbReference>
<name>A0A183CMR5_GLOPA</name>
<reference evidence="3" key="2">
    <citation type="submission" date="2016-06" db="UniProtKB">
        <authorList>
            <consortium name="WormBaseParasite"/>
        </authorList>
    </citation>
    <scope>IDENTIFICATION</scope>
</reference>
<sequence length="138" mass="15928">MRPPSQQRSSFSIFQCQKEKFYPLCRPPDKRDFMEYNPAKSANDLYQSYDPMVGIGTAGILLLFITLITAKSLLRWMVKQWRLHKYAKRRKKQQKSKKLVAIVSESADNSLATNARRIITQNAVGQQMHPNGNVALRQ</sequence>
<organism evidence="2 3">
    <name type="scientific">Globodera pallida</name>
    <name type="common">Potato cyst nematode worm</name>
    <name type="synonym">Heterodera pallida</name>
    <dbReference type="NCBI Taxonomy" id="36090"/>
    <lineage>
        <taxon>Eukaryota</taxon>
        <taxon>Metazoa</taxon>
        <taxon>Ecdysozoa</taxon>
        <taxon>Nematoda</taxon>
        <taxon>Chromadorea</taxon>
        <taxon>Rhabditida</taxon>
        <taxon>Tylenchina</taxon>
        <taxon>Tylenchomorpha</taxon>
        <taxon>Tylenchoidea</taxon>
        <taxon>Heteroderidae</taxon>
        <taxon>Heteroderinae</taxon>
        <taxon>Globodera</taxon>
    </lineage>
</organism>
<protein>
    <submittedName>
        <fullName evidence="3">Uncharacterized protein</fullName>
    </submittedName>
</protein>
<keyword evidence="1" id="KW-0472">Membrane</keyword>
<proteinExistence type="predicted"/>
<dbReference type="WBParaSite" id="GPLIN_001417100">
    <property type="protein sequence ID" value="GPLIN_001417100"/>
    <property type="gene ID" value="GPLIN_001417100"/>
</dbReference>
<evidence type="ECO:0000256" key="1">
    <source>
        <dbReference type="SAM" id="Phobius"/>
    </source>
</evidence>
<reference evidence="2" key="1">
    <citation type="submission" date="2014-05" db="EMBL/GenBank/DDBJ databases">
        <title>The genome and life-stage specific transcriptomes of Globodera pallida elucidate key aspects of plant parasitism by a cyst nematode.</title>
        <authorList>
            <person name="Cotton J.A."/>
            <person name="Lilley C.J."/>
            <person name="Jones L.M."/>
            <person name="Kikuchi T."/>
            <person name="Reid A.J."/>
            <person name="Thorpe P."/>
            <person name="Tsai I.J."/>
            <person name="Beasley H."/>
            <person name="Blok V."/>
            <person name="Cock P.J.A."/>
            <person name="Van den Akker S.E."/>
            <person name="Holroyd N."/>
            <person name="Hunt M."/>
            <person name="Mantelin S."/>
            <person name="Naghra H."/>
            <person name="Pain A."/>
            <person name="Palomares-Rius J.E."/>
            <person name="Zarowiecki M."/>
            <person name="Berriman M."/>
            <person name="Jones J.T."/>
            <person name="Urwin P.E."/>
        </authorList>
    </citation>
    <scope>NUCLEOTIDE SEQUENCE [LARGE SCALE GENOMIC DNA]</scope>
    <source>
        <strain evidence="2">Lindley</strain>
    </source>
</reference>